<dbReference type="AlphaFoldDB" id="A0A0B8N117"/>
<organism evidence="1 2">
    <name type="scientific">Talaromyces pinophilus</name>
    <name type="common">Penicillium pinophilum</name>
    <dbReference type="NCBI Taxonomy" id="128442"/>
    <lineage>
        <taxon>Eukaryota</taxon>
        <taxon>Fungi</taxon>
        <taxon>Dikarya</taxon>
        <taxon>Ascomycota</taxon>
        <taxon>Pezizomycotina</taxon>
        <taxon>Eurotiomycetes</taxon>
        <taxon>Eurotiomycetidae</taxon>
        <taxon>Eurotiales</taxon>
        <taxon>Trichocomaceae</taxon>
        <taxon>Talaromyces</taxon>
        <taxon>Talaromyces sect. Talaromyces</taxon>
    </lineage>
</organism>
<sequence length="277" mass="31906">MSTFYHEWLQEVGFTQQEKEAINRGRKSSYDTMHAIKQARKRSYDDIQGDNADKPDKTTEIITRMIAKETVKCASTKDHAKWSVLKWFEEISLDWIELDQDRPSDDSTQALEESLDYTPGWHECREDMLAFLVKWLTDRTTGPMADVIRLQLKQLILVEQRTRYTVKVRHSTHSRDVGDDSDMPSSLLFPNGLRTDEVYGTVEGPNKEAKSWVKFKIEGIIQGGALEEQLATATKSNEVYDITGKIRVRAVYRNPHNYSKVIAGVEEAKETVSLWSR</sequence>
<reference evidence="2" key="1">
    <citation type="journal article" date="2015" name="Genome Announc.">
        <title>Draft genome sequence of Talaromyces cellulolyticus strain Y-94, a source of lignocellulosic biomass-degrading enzymes.</title>
        <authorList>
            <person name="Fujii T."/>
            <person name="Koike H."/>
            <person name="Sawayama S."/>
            <person name="Yano S."/>
            <person name="Inoue H."/>
        </authorList>
    </citation>
    <scope>NUCLEOTIDE SEQUENCE [LARGE SCALE GENOMIC DNA]</scope>
    <source>
        <strain evidence="2">Y-94</strain>
    </source>
</reference>
<accession>A0A0B8N117</accession>
<dbReference type="EMBL" id="DF933834">
    <property type="protein sequence ID" value="GAM40184.1"/>
    <property type="molecule type" value="Genomic_DNA"/>
</dbReference>
<proteinExistence type="predicted"/>
<name>A0A0B8N117_TALPI</name>
<protein>
    <submittedName>
        <fullName evidence="1">Uncharacterized protein</fullName>
    </submittedName>
</protein>
<keyword evidence="2" id="KW-1185">Reference proteome</keyword>
<gene>
    <name evidence="1" type="ORF">TCE0_038r12327</name>
</gene>
<evidence type="ECO:0000313" key="2">
    <source>
        <dbReference type="Proteomes" id="UP000053095"/>
    </source>
</evidence>
<dbReference type="Proteomes" id="UP000053095">
    <property type="component" value="Unassembled WGS sequence"/>
</dbReference>
<evidence type="ECO:0000313" key="1">
    <source>
        <dbReference type="EMBL" id="GAM40184.1"/>
    </source>
</evidence>